<evidence type="ECO:0000256" key="5">
    <source>
        <dbReference type="ARBA" id="ARBA00022989"/>
    </source>
</evidence>
<feature type="transmembrane region" description="Helical" evidence="7">
    <location>
        <begin position="267"/>
        <end position="286"/>
    </location>
</feature>
<feature type="transmembrane region" description="Helical" evidence="7">
    <location>
        <begin position="298"/>
        <end position="316"/>
    </location>
</feature>
<keyword evidence="3" id="KW-1003">Cell membrane</keyword>
<evidence type="ECO:0000256" key="4">
    <source>
        <dbReference type="ARBA" id="ARBA00022692"/>
    </source>
</evidence>
<feature type="transmembrane region" description="Helical" evidence="7">
    <location>
        <begin position="227"/>
        <end position="247"/>
    </location>
</feature>
<organism evidence="8 9">
    <name type="scientific">Aquamicrobium lusatiense</name>
    <dbReference type="NCBI Taxonomy" id="89772"/>
    <lineage>
        <taxon>Bacteria</taxon>
        <taxon>Pseudomonadati</taxon>
        <taxon>Pseudomonadota</taxon>
        <taxon>Alphaproteobacteria</taxon>
        <taxon>Hyphomicrobiales</taxon>
        <taxon>Phyllobacteriaceae</taxon>
        <taxon>Aquamicrobium</taxon>
    </lineage>
</organism>
<reference evidence="8 9" key="1">
    <citation type="submission" date="2020-08" db="EMBL/GenBank/DDBJ databases">
        <title>Genomic Encyclopedia of Type Strains, Phase IV (KMG-IV): sequencing the most valuable type-strain genomes for metagenomic binning, comparative biology and taxonomic classification.</title>
        <authorList>
            <person name="Goeker M."/>
        </authorList>
    </citation>
    <scope>NUCLEOTIDE SEQUENCE [LARGE SCALE GENOMIC DNA]</scope>
    <source>
        <strain evidence="8 9">DSM 11099</strain>
    </source>
</reference>
<dbReference type="Pfam" id="PF03601">
    <property type="entry name" value="Cons_hypoth698"/>
    <property type="match status" value="1"/>
</dbReference>
<comment type="subcellular location">
    <subcellularLocation>
        <location evidence="1">Cell membrane</location>
        <topology evidence="1">Multi-pass membrane protein</topology>
    </subcellularLocation>
</comment>
<dbReference type="EMBL" id="JACHEU010000003">
    <property type="protein sequence ID" value="MBB6014042.1"/>
    <property type="molecule type" value="Genomic_DNA"/>
</dbReference>
<dbReference type="InterPro" id="IPR018383">
    <property type="entry name" value="UPF0324_pro"/>
</dbReference>
<evidence type="ECO:0000256" key="6">
    <source>
        <dbReference type="ARBA" id="ARBA00023136"/>
    </source>
</evidence>
<evidence type="ECO:0000256" key="2">
    <source>
        <dbReference type="ARBA" id="ARBA00007977"/>
    </source>
</evidence>
<sequence>MSIAPAQGRLRSLPSAFGRVWPGVAVVVAVAIAAQFLSDHYGAPAMLMALLLGIAFHFLSEEGRCGPGIELCARTVLRLGVALLGMRISVELLLGLGAGTILLLVLAIAATVGFGLATARLLGRGWRLALLTSGAVAICGASAAMAIAAVLPKNEFSERNLIFTVLSVTVLSTVAMIFYPILAQSLGLDARATGIFFGGTIHDVAQVVGAGFSVSPEAGETATLVKLIRVTMLAPVVIVFALATRNVGQGVDMATGAAAGKPARPPLLPGFVLAFLALAALNSFGFVPEAVSGPASDLSRWALLAGIVAVGMKTSLGRVLEVGGDAVVLIVAETLFIGLFILTGIYYLGHV</sequence>
<evidence type="ECO:0000313" key="9">
    <source>
        <dbReference type="Proteomes" id="UP000533306"/>
    </source>
</evidence>
<feature type="transmembrane region" description="Helical" evidence="7">
    <location>
        <begin position="328"/>
        <end position="348"/>
    </location>
</feature>
<gene>
    <name evidence="8" type="ORF">HNR59_003436</name>
</gene>
<feature type="transmembrane region" description="Helical" evidence="7">
    <location>
        <begin position="20"/>
        <end position="37"/>
    </location>
</feature>
<keyword evidence="4 7" id="KW-0812">Transmembrane</keyword>
<dbReference type="GO" id="GO:0005886">
    <property type="term" value="C:plasma membrane"/>
    <property type="evidence" value="ECO:0007669"/>
    <property type="project" value="UniProtKB-SubCell"/>
</dbReference>
<accession>A0A7W9VXC5</accession>
<dbReference type="PANTHER" id="PTHR30106">
    <property type="entry name" value="INNER MEMBRANE PROTEIN YEIH-RELATED"/>
    <property type="match status" value="1"/>
</dbReference>
<dbReference type="RefSeq" id="WP_183832218.1">
    <property type="nucleotide sequence ID" value="NZ_JACHEU010000003.1"/>
</dbReference>
<feature type="transmembrane region" description="Helical" evidence="7">
    <location>
        <begin position="43"/>
        <end position="59"/>
    </location>
</feature>
<dbReference type="AlphaFoldDB" id="A0A7W9VXC5"/>
<feature type="transmembrane region" description="Helical" evidence="7">
    <location>
        <begin position="128"/>
        <end position="149"/>
    </location>
</feature>
<comment type="similarity">
    <text evidence="2">Belongs to the UPF0324 family.</text>
</comment>
<keyword evidence="6 7" id="KW-0472">Membrane</keyword>
<evidence type="ECO:0000256" key="3">
    <source>
        <dbReference type="ARBA" id="ARBA00022475"/>
    </source>
</evidence>
<evidence type="ECO:0000256" key="1">
    <source>
        <dbReference type="ARBA" id="ARBA00004651"/>
    </source>
</evidence>
<feature type="transmembrane region" description="Helical" evidence="7">
    <location>
        <begin position="161"/>
        <end position="182"/>
    </location>
</feature>
<keyword evidence="9" id="KW-1185">Reference proteome</keyword>
<evidence type="ECO:0000256" key="7">
    <source>
        <dbReference type="SAM" id="Phobius"/>
    </source>
</evidence>
<keyword evidence="5 7" id="KW-1133">Transmembrane helix</keyword>
<feature type="transmembrane region" description="Helical" evidence="7">
    <location>
        <begin position="96"/>
        <end position="116"/>
    </location>
</feature>
<dbReference type="Proteomes" id="UP000533306">
    <property type="component" value="Unassembled WGS sequence"/>
</dbReference>
<dbReference type="PANTHER" id="PTHR30106:SF2">
    <property type="entry name" value="UPF0324 INNER MEMBRANE PROTEIN YEIH"/>
    <property type="match status" value="1"/>
</dbReference>
<protein>
    <submittedName>
        <fullName evidence="8">Putative integral membrane protein (TIGR00698 family)</fullName>
    </submittedName>
</protein>
<proteinExistence type="inferred from homology"/>
<name>A0A7W9VXC5_9HYPH</name>
<comment type="caution">
    <text evidence="8">The sequence shown here is derived from an EMBL/GenBank/DDBJ whole genome shotgun (WGS) entry which is preliminary data.</text>
</comment>
<evidence type="ECO:0000313" key="8">
    <source>
        <dbReference type="EMBL" id="MBB6014042.1"/>
    </source>
</evidence>